<evidence type="ECO:0000313" key="2">
    <source>
        <dbReference type="Proteomes" id="UP000660885"/>
    </source>
</evidence>
<organism evidence="1 2">
    <name type="scientific">Belnapia arida</name>
    <dbReference type="NCBI Taxonomy" id="2804533"/>
    <lineage>
        <taxon>Bacteria</taxon>
        <taxon>Pseudomonadati</taxon>
        <taxon>Pseudomonadota</taxon>
        <taxon>Alphaproteobacteria</taxon>
        <taxon>Acetobacterales</taxon>
        <taxon>Roseomonadaceae</taxon>
        <taxon>Belnapia</taxon>
    </lineage>
</organism>
<accession>A0ABS1UCC6</accession>
<dbReference type="Proteomes" id="UP000660885">
    <property type="component" value="Unassembled WGS sequence"/>
</dbReference>
<evidence type="ECO:0008006" key="3">
    <source>
        <dbReference type="Google" id="ProtNLM"/>
    </source>
</evidence>
<keyword evidence="2" id="KW-1185">Reference proteome</keyword>
<gene>
    <name evidence="1" type="ORF">JMJ56_30645</name>
</gene>
<comment type="caution">
    <text evidence="1">The sequence shown here is derived from an EMBL/GenBank/DDBJ whole genome shotgun (WGS) entry which is preliminary data.</text>
</comment>
<dbReference type="RefSeq" id="WP_202835551.1">
    <property type="nucleotide sequence ID" value="NZ_JAETWB010000061.1"/>
</dbReference>
<evidence type="ECO:0000313" key="1">
    <source>
        <dbReference type="EMBL" id="MBL6082336.1"/>
    </source>
</evidence>
<reference evidence="1 2" key="1">
    <citation type="submission" date="2021-01" db="EMBL/GenBank/DDBJ databases">
        <title>Belnapia mucosa sp. nov. and Belnapia arida sp. nov., isolated from the Tabernas Desert (Almeria, Spain).</title>
        <authorList>
            <person name="Molina-Menor E."/>
            <person name="Vidal-Verdu A."/>
            <person name="Calonge A."/>
            <person name="Satari L."/>
            <person name="Pereto J."/>
            <person name="Porcar M."/>
        </authorList>
    </citation>
    <scope>NUCLEOTIDE SEQUENCE [LARGE SCALE GENOMIC DNA]</scope>
    <source>
        <strain evidence="1 2">T18</strain>
    </source>
</reference>
<proteinExistence type="predicted"/>
<dbReference type="EMBL" id="JAETWB010000061">
    <property type="protein sequence ID" value="MBL6082336.1"/>
    <property type="molecule type" value="Genomic_DNA"/>
</dbReference>
<sequence>MTRIIINGVTYEGVSSVSVINDTVIIDGKRQDGTVSGVVEIRVLEGVLGELRTDAAVNCGEVRGDVHAGGSVNCNSVGGSVNAGGSIRCDEVRGSIKAGGSVRHK</sequence>
<name>A0ABS1UCC6_9PROT</name>
<protein>
    <recommendedName>
        <fullName evidence="3">Polymer-forming cytoskeletal protein</fullName>
    </recommendedName>
</protein>